<keyword evidence="2" id="KW-1185">Reference proteome</keyword>
<evidence type="ECO:0000313" key="1">
    <source>
        <dbReference type="EMBL" id="KAH6623936.1"/>
    </source>
</evidence>
<gene>
    <name evidence="1" type="ORF">F5144DRAFT_584797</name>
</gene>
<evidence type="ECO:0000313" key="2">
    <source>
        <dbReference type="Proteomes" id="UP000724584"/>
    </source>
</evidence>
<protein>
    <submittedName>
        <fullName evidence="1">Uncharacterized protein</fullName>
    </submittedName>
</protein>
<organism evidence="1 2">
    <name type="scientific">Chaetomium tenue</name>
    <dbReference type="NCBI Taxonomy" id="1854479"/>
    <lineage>
        <taxon>Eukaryota</taxon>
        <taxon>Fungi</taxon>
        <taxon>Dikarya</taxon>
        <taxon>Ascomycota</taxon>
        <taxon>Pezizomycotina</taxon>
        <taxon>Sordariomycetes</taxon>
        <taxon>Sordariomycetidae</taxon>
        <taxon>Sordariales</taxon>
        <taxon>Chaetomiaceae</taxon>
        <taxon>Chaetomium</taxon>
    </lineage>
</organism>
<dbReference type="EMBL" id="JAGIZQ010000006">
    <property type="protein sequence ID" value="KAH6623936.1"/>
    <property type="molecule type" value="Genomic_DNA"/>
</dbReference>
<name>A0ACB7P0G0_9PEZI</name>
<sequence length="612" mass="69531">MAADTHLPGILRLSPEIRHRIYLELDLGQIEYYAHTAPAIYELGGPSRPGEEDFRPAAFYGLLLSCRIIYLEASSLLYSENWFIIYYQPLRGLSSLRALTPHALASLTNLKVVLNQTSCHVQGFDSYGYGYCCGRGWAYGSGQGKPRVSDPKLLRGCLSQYHEGDHDFPLDRSNTRAGEVLAEWQKTASYLAPHIVPGKLELSLVCDVRHTEVQIARRVLEGLYLLPRLKDCHFRLSETPDKLLQHITDSAVLQARHIMSSEAPPSPGPSSPMPSTNLSPPAPRLLTLPPEIRLRILEYTDLVTPSKEVMWHRRISHSGYYVQTPPCYTDDLRDFCDVSVCHGGCQFSHCWKARWAERSNGCFCRLQHTAASSRCKCWVPPTSLFLVCRTVYSEANVVFYSQNRFIIVDGPSSDPLEYWDPGDYPSQSFAASQFLRNVIPRHCLKHLRFLEFTFPRFTPVARPRDGHPAFLDWDTTVEWLKDKLNLRGLTVRLAVTGHLGPGGGSQSNYDCTRKQGKEILATYNRILHPLRLLGTAPDGGLARFYAVLPWPLKWSRLAREQISVKGWDWLDSKDAELKKRAEKFVMGDRYESVTLATMEPRKSVWNWGRPCY</sequence>
<comment type="caution">
    <text evidence="1">The sequence shown here is derived from an EMBL/GenBank/DDBJ whole genome shotgun (WGS) entry which is preliminary data.</text>
</comment>
<reference evidence="1 2" key="1">
    <citation type="journal article" date="2021" name="Nat. Commun.">
        <title>Genetic determinants of endophytism in the Arabidopsis root mycobiome.</title>
        <authorList>
            <person name="Mesny F."/>
            <person name="Miyauchi S."/>
            <person name="Thiergart T."/>
            <person name="Pickel B."/>
            <person name="Atanasova L."/>
            <person name="Karlsson M."/>
            <person name="Huettel B."/>
            <person name="Barry K.W."/>
            <person name="Haridas S."/>
            <person name="Chen C."/>
            <person name="Bauer D."/>
            <person name="Andreopoulos W."/>
            <person name="Pangilinan J."/>
            <person name="LaButti K."/>
            <person name="Riley R."/>
            <person name="Lipzen A."/>
            <person name="Clum A."/>
            <person name="Drula E."/>
            <person name="Henrissat B."/>
            <person name="Kohler A."/>
            <person name="Grigoriev I.V."/>
            <person name="Martin F.M."/>
            <person name="Hacquard S."/>
        </authorList>
    </citation>
    <scope>NUCLEOTIDE SEQUENCE [LARGE SCALE GENOMIC DNA]</scope>
    <source>
        <strain evidence="1 2">MPI-SDFR-AT-0079</strain>
    </source>
</reference>
<dbReference type="Proteomes" id="UP000724584">
    <property type="component" value="Unassembled WGS sequence"/>
</dbReference>
<accession>A0ACB7P0G0</accession>
<proteinExistence type="predicted"/>